<keyword evidence="3" id="KW-0133">Cell shape</keyword>
<sequence>MSATIKITAATATDQPEWDSFVRSYPNVSPYHFFGWGEAITQAYGHDKIYLLARQDDEVVGVLPMVHLKFSFLLNELIALPFCDVGGCLAVNSDVEGRLLAEAEKWGEQLNIKNIQLRGSLYNKFETTDATFTPIENDKVRMLLTLPHSSEALLTSFKSKLRSQVKKSEKNGVVFRWAGEDGVDSFYSVFCNNMRDLGSPVHSKKIFQAIMNNFGENARIGLTEFEGQCIGAGLILSTDKQTSIPWASTLRQYNRLAPNMLLYWNCLKYATDNNKEIFDFGRSTKNKGTFRFKEQWGAQPAPLPWYSTLNNTQQGNGKKMAKVSVREKMTDIWSKIPLPFANFFGPQLRKYINL</sequence>
<name>A0A444J748_9BACT</name>
<evidence type="ECO:0000256" key="4">
    <source>
        <dbReference type="ARBA" id="ARBA00022984"/>
    </source>
</evidence>
<dbReference type="PANTHER" id="PTHR36174:SF1">
    <property type="entry name" value="LIPID II:GLYCINE GLYCYLTRANSFERASE"/>
    <property type="match status" value="1"/>
</dbReference>
<comment type="caution">
    <text evidence="8">The sequence shown here is derived from an EMBL/GenBank/DDBJ whole genome shotgun (WGS) entry which is preliminary data.</text>
</comment>
<dbReference type="InterPro" id="IPR017469">
    <property type="entry name" value="PEP-CTERM_FemAB-rel"/>
</dbReference>
<protein>
    <submittedName>
        <fullName evidence="8">FemAB-related protein, PEP-CTERM system-associated</fullName>
    </submittedName>
</protein>
<dbReference type="GO" id="GO:0016755">
    <property type="term" value="F:aminoacyltransferase activity"/>
    <property type="evidence" value="ECO:0007669"/>
    <property type="project" value="InterPro"/>
</dbReference>
<evidence type="ECO:0000313" key="8">
    <source>
        <dbReference type="EMBL" id="RWX48877.1"/>
    </source>
</evidence>
<evidence type="ECO:0000256" key="6">
    <source>
        <dbReference type="ARBA" id="ARBA00023316"/>
    </source>
</evidence>
<evidence type="ECO:0000259" key="7">
    <source>
        <dbReference type="Pfam" id="PF13480"/>
    </source>
</evidence>
<proteinExistence type="inferred from homology"/>
<dbReference type="EMBL" id="MTKP01000102">
    <property type="protein sequence ID" value="RWX48877.1"/>
    <property type="molecule type" value="Genomic_DNA"/>
</dbReference>
<keyword evidence="2" id="KW-0808">Transferase</keyword>
<dbReference type="InterPro" id="IPR050644">
    <property type="entry name" value="PG_Glycine_Bridge_Synth"/>
</dbReference>
<dbReference type="PANTHER" id="PTHR36174">
    <property type="entry name" value="LIPID II:GLYCINE GLYCYLTRANSFERASE"/>
    <property type="match status" value="1"/>
</dbReference>
<dbReference type="PROSITE" id="PS51191">
    <property type="entry name" value="FEMABX"/>
    <property type="match status" value="1"/>
</dbReference>
<dbReference type="GO" id="GO:0009252">
    <property type="term" value="P:peptidoglycan biosynthetic process"/>
    <property type="evidence" value="ECO:0007669"/>
    <property type="project" value="UniProtKB-KW"/>
</dbReference>
<dbReference type="InterPro" id="IPR016181">
    <property type="entry name" value="Acyl_CoA_acyltransferase"/>
</dbReference>
<gene>
    <name evidence="8" type="ORF">VT98_11022</name>
</gene>
<keyword evidence="9" id="KW-1185">Reference proteome</keyword>
<dbReference type="InterPro" id="IPR038740">
    <property type="entry name" value="BioF2-like_GNAT_dom"/>
</dbReference>
<dbReference type="NCBIfam" id="TIGR03019">
    <property type="entry name" value="pepcterm_femAB"/>
    <property type="match status" value="1"/>
</dbReference>
<dbReference type="GO" id="GO:0008360">
    <property type="term" value="P:regulation of cell shape"/>
    <property type="evidence" value="ECO:0007669"/>
    <property type="project" value="UniProtKB-KW"/>
</dbReference>
<evidence type="ECO:0000256" key="5">
    <source>
        <dbReference type="ARBA" id="ARBA00023315"/>
    </source>
</evidence>
<feature type="domain" description="BioF2-like acetyltransferase" evidence="7">
    <location>
        <begin position="156"/>
        <end position="293"/>
    </location>
</feature>
<evidence type="ECO:0000256" key="1">
    <source>
        <dbReference type="ARBA" id="ARBA00009943"/>
    </source>
</evidence>
<keyword evidence="4" id="KW-0573">Peptidoglycan synthesis</keyword>
<keyword evidence="5" id="KW-0012">Acyltransferase</keyword>
<evidence type="ECO:0000256" key="3">
    <source>
        <dbReference type="ARBA" id="ARBA00022960"/>
    </source>
</evidence>
<dbReference type="SUPFAM" id="SSF55729">
    <property type="entry name" value="Acyl-CoA N-acyltransferases (Nat)"/>
    <property type="match status" value="2"/>
</dbReference>
<organism evidence="8 9">
    <name type="scientific">Candidatus Electrothrix communis</name>
    <dbReference type="NCBI Taxonomy" id="1859133"/>
    <lineage>
        <taxon>Bacteria</taxon>
        <taxon>Pseudomonadati</taxon>
        <taxon>Thermodesulfobacteriota</taxon>
        <taxon>Desulfobulbia</taxon>
        <taxon>Desulfobulbales</taxon>
        <taxon>Desulfobulbaceae</taxon>
        <taxon>Candidatus Electrothrix</taxon>
    </lineage>
</organism>
<dbReference type="GO" id="GO:0071555">
    <property type="term" value="P:cell wall organization"/>
    <property type="evidence" value="ECO:0007669"/>
    <property type="project" value="UniProtKB-KW"/>
</dbReference>
<dbReference type="AlphaFoldDB" id="A0A444J748"/>
<dbReference type="Proteomes" id="UP000288086">
    <property type="component" value="Unassembled WGS sequence"/>
</dbReference>
<reference evidence="8 9" key="1">
    <citation type="submission" date="2017-01" db="EMBL/GenBank/DDBJ databases">
        <title>The cable genome- insights into the physiology and evolution of filamentous bacteria capable of sulfide oxidation via long distance electron transfer.</title>
        <authorList>
            <person name="Schreiber L."/>
            <person name="Bjerg J.T."/>
            <person name="Boggild A."/>
            <person name="Van De Vossenberg J."/>
            <person name="Meysman F."/>
            <person name="Nielsen L.P."/>
            <person name="Schramm A."/>
            <person name="Kjeldsen K.U."/>
        </authorList>
    </citation>
    <scope>NUCLEOTIDE SEQUENCE [LARGE SCALE GENOMIC DNA]</scope>
    <source>
        <strain evidence="8">A1</strain>
    </source>
</reference>
<dbReference type="Pfam" id="PF13480">
    <property type="entry name" value="Acetyltransf_6"/>
    <property type="match status" value="1"/>
</dbReference>
<accession>A0A444J748</accession>
<dbReference type="Gene3D" id="3.40.630.30">
    <property type="match status" value="1"/>
</dbReference>
<evidence type="ECO:0000256" key="2">
    <source>
        <dbReference type="ARBA" id="ARBA00022679"/>
    </source>
</evidence>
<keyword evidence="6" id="KW-0961">Cell wall biogenesis/degradation</keyword>
<evidence type="ECO:0000313" key="9">
    <source>
        <dbReference type="Proteomes" id="UP000288086"/>
    </source>
</evidence>
<dbReference type="InterPro" id="IPR003447">
    <property type="entry name" value="FEMABX"/>
</dbReference>
<comment type="similarity">
    <text evidence="1">Belongs to the FemABX family.</text>
</comment>